<protein>
    <submittedName>
        <fullName evidence="3">Uncharacterized protein</fullName>
    </submittedName>
</protein>
<feature type="region of interest" description="Disordered" evidence="1">
    <location>
        <begin position="1"/>
        <end position="52"/>
    </location>
</feature>
<keyword evidence="2" id="KW-0472">Membrane</keyword>
<keyword evidence="2" id="KW-0812">Transmembrane</keyword>
<evidence type="ECO:0000256" key="2">
    <source>
        <dbReference type="SAM" id="Phobius"/>
    </source>
</evidence>
<reference evidence="3 4" key="1">
    <citation type="submission" date="2015-12" db="EMBL/GenBank/DDBJ databases">
        <title>The genome of Folsomia candida.</title>
        <authorList>
            <person name="Faddeeva A."/>
            <person name="Derks M.F."/>
            <person name="Anvar Y."/>
            <person name="Smit S."/>
            <person name="Van Straalen N."/>
            <person name="Roelofs D."/>
        </authorList>
    </citation>
    <scope>NUCLEOTIDE SEQUENCE [LARGE SCALE GENOMIC DNA]</scope>
    <source>
        <strain evidence="3 4">VU population</strain>
        <tissue evidence="3">Whole body</tissue>
    </source>
</reference>
<dbReference type="Proteomes" id="UP000198287">
    <property type="component" value="Unassembled WGS sequence"/>
</dbReference>
<evidence type="ECO:0000313" key="4">
    <source>
        <dbReference type="Proteomes" id="UP000198287"/>
    </source>
</evidence>
<organism evidence="3 4">
    <name type="scientific">Folsomia candida</name>
    <name type="common">Springtail</name>
    <dbReference type="NCBI Taxonomy" id="158441"/>
    <lineage>
        <taxon>Eukaryota</taxon>
        <taxon>Metazoa</taxon>
        <taxon>Ecdysozoa</taxon>
        <taxon>Arthropoda</taxon>
        <taxon>Hexapoda</taxon>
        <taxon>Collembola</taxon>
        <taxon>Entomobryomorpha</taxon>
        <taxon>Isotomoidea</taxon>
        <taxon>Isotomidae</taxon>
        <taxon>Proisotominae</taxon>
        <taxon>Folsomia</taxon>
    </lineage>
</organism>
<keyword evidence="2" id="KW-1133">Transmembrane helix</keyword>
<sequence>MNPSSGVLADSKKHGGYPGLKRQVTNRRLSPKKGGEERERTTNSTLPPVPFLEEVSPKSKQHFRVERRAKPAGGANKKLAFNPSMLNHAKPFSLDRLLNEDANCDVQVFHDGLEFLEFSASNNYPTTTVFLPAYQQIPNFEREVATFAMDVLQVRIGGCRISLIFNGHWNVADFLATGRVQDRNWFDIPSRFSLQLNKKRVESRVTIIVVEHSKWIQRLETGSIELCLYFYNLFREYIPTFIMAFPVAGYEIELCWMRSTDFEVSFLCTKKANQSLADVNLIAVSPNNSCWKIFHRYEDRQLAKSYEPTQNPFDQIENLTNIAKFVFRQVLQSANETECSTVEPVYIVNVVAKYHSSTSNIQVFVDKRVTITFDGYKFLTCHTSTFLTFEFYLTPFQLDLWICLLICLTVVVSCLTLYTRYCDTGTSDGIRWISPWLNVLSTLFEEPASVPSILEKRAFYRLVFGSWALMAVFKTNCYNGIMITNLNAPLPGIKIEEWNDIVCDRVAGGVNMSHKEITAWANKTGISKYWGNAFNIRYPVYGQNYGSKKLTNPFESENCFRLLSPISSNPYYRRPNLPANRFFYFEFEKYQNLDNYIMNHYLNEELNEMITKEILKCGKTVWIGDSDEVAQEYFYLREQYPWIRWQRSKDVLKPEMSGMTFSNNGESKIPQYFQGIIESGIWARLEQEKSSKYLRGRLKSVDVDKVSPIALNGSILTLFVLCGFLIVWALVCIGCEFRSTIWFIIKTIGKEMRWKVRNTFNFLVYKETVTSDKCARRNNRLWR</sequence>
<comment type="caution">
    <text evidence="3">The sequence shown here is derived from an EMBL/GenBank/DDBJ whole genome shotgun (WGS) entry which is preliminary data.</text>
</comment>
<evidence type="ECO:0000256" key="1">
    <source>
        <dbReference type="SAM" id="MobiDB-lite"/>
    </source>
</evidence>
<feature type="transmembrane region" description="Helical" evidence="2">
    <location>
        <begin position="709"/>
        <end position="731"/>
    </location>
</feature>
<dbReference type="Gene3D" id="1.10.287.70">
    <property type="match status" value="1"/>
</dbReference>
<dbReference type="EMBL" id="LNIX01000026">
    <property type="protein sequence ID" value="OXA42354.1"/>
    <property type="molecule type" value="Genomic_DNA"/>
</dbReference>
<name>A0A226DBY8_FOLCA</name>
<evidence type="ECO:0000313" key="3">
    <source>
        <dbReference type="EMBL" id="OXA42354.1"/>
    </source>
</evidence>
<keyword evidence="4" id="KW-1185">Reference proteome</keyword>
<feature type="transmembrane region" description="Helical" evidence="2">
    <location>
        <begin position="398"/>
        <end position="418"/>
    </location>
</feature>
<proteinExistence type="predicted"/>
<dbReference type="AlphaFoldDB" id="A0A226DBY8"/>
<gene>
    <name evidence="3" type="ORF">Fcan01_22950</name>
</gene>
<accession>A0A226DBY8</accession>